<accession>A0A8S5QDN7</accession>
<dbReference type="InterPro" id="IPR003488">
    <property type="entry name" value="DprA"/>
</dbReference>
<dbReference type="PANTHER" id="PTHR43022:SF1">
    <property type="entry name" value="PROTEIN SMF"/>
    <property type="match status" value="1"/>
</dbReference>
<dbReference type="GO" id="GO:0009294">
    <property type="term" value="P:DNA-mediated transformation"/>
    <property type="evidence" value="ECO:0007669"/>
    <property type="project" value="InterPro"/>
</dbReference>
<name>A0A8S5QDN7_9CAUD</name>
<dbReference type="Pfam" id="PF02481">
    <property type="entry name" value="DNA_processg_A"/>
    <property type="match status" value="1"/>
</dbReference>
<protein>
    <submittedName>
        <fullName evidence="3">DNA recombination-mediator protein A</fullName>
    </submittedName>
</protein>
<proteinExistence type="inferred from homology"/>
<comment type="similarity">
    <text evidence="1">Belongs to the DprA/Smf family.</text>
</comment>
<feature type="domain" description="Smf/DprA SLOG" evidence="2">
    <location>
        <begin position="87"/>
        <end position="307"/>
    </location>
</feature>
<dbReference type="InterPro" id="IPR057666">
    <property type="entry name" value="DrpA_SLOG"/>
</dbReference>
<dbReference type="Gene3D" id="3.40.50.450">
    <property type="match status" value="1"/>
</dbReference>
<evidence type="ECO:0000256" key="1">
    <source>
        <dbReference type="ARBA" id="ARBA00006525"/>
    </source>
</evidence>
<dbReference type="EMBL" id="BK015634">
    <property type="protein sequence ID" value="DAE16979.1"/>
    <property type="molecule type" value="Genomic_DNA"/>
</dbReference>
<sequence>MYISKETELIVRLLQLPGFGSRSSEIVANCMVKNKAFDEADIYTYIMNCINNKLIRVKKELSRLDIQYAVDKSNKIIGESLKNNVFIISKFDEDYPFMLRNLIGNRGEDTSPLILNYKGNLSSIKDRQSIAIIGTRHPTKEGEEAGMYYAKYFAEKGFNIVSGLALGCDTIAHKGALSVNGTTTAILAHGLQMISPKRNEFIAKEILEKGGLLLSEYLFGVPAYNTSFVERDRLQAGLAIATIVIQTGIKGGTMHAVRTTINNNKILAVVNYKEQSVKCNENVAGNELLISRGSFSLRKAEVLFEFLQQGGVLNYQNDELRIF</sequence>
<organism evidence="3">
    <name type="scientific">Siphoviridae sp. ctZ0X1</name>
    <dbReference type="NCBI Taxonomy" id="2825554"/>
    <lineage>
        <taxon>Viruses</taxon>
        <taxon>Duplodnaviria</taxon>
        <taxon>Heunggongvirae</taxon>
        <taxon>Uroviricota</taxon>
        <taxon>Caudoviricetes</taxon>
    </lineage>
</organism>
<reference evidence="3" key="1">
    <citation type="journal article" date="2021" name="Proc. Natl. Acad. Sci. U.S.A.">
        <title>A Catalog of Tens of Thousands of Viruses from Human Metagenomes Reveals Hidden Associations with Chronic Diseases.</title>
        <authorList>
            <person name="Tisza M.J."/>
            <person name="Buck C.B."/>
        </authorList>
    </citation>
    <scope>NUCLEOTIDE SEQUENCE</scope>
    <source>
        <strain evidence="3">CtZ0X1</strain>
    </source>
</reference>
<evidence type="ECO:0000259" key="2">
    <source>
        <dbReference type="Pfam" id="PF02481"/>
    </source>
</evidence>
<evidence type="ECO:0000313" key="3">
    <source>
        <dbReference type="EMBL" id="DAE16979.1"/>
    </source>
</evidence>
<dbReference type="SUPFAM" id="SSF102405">
    <property type="entry name" value="MCP/YpsA-like"/>
    <property type="match status" value="1"/>
</dbReference>
<dbReference type="PANTHER" id="PTHR43022">
    <property type="entry name" value="PROTEIN SMF"/>
    <property type="match status" value="1"/>
</dbReference>